<name>A0ABR2YXU0_9CHLO</name>
<feature type="domain" description="Protein kinase" evidence="1">
    <location>
        <begin position="1"/>
        <end position="252"/>
    </location>
</feature>
<keyword evidence="3" id="KW-1185">Reference proteome</keyword>
<reference evidence="2 3" key="1">
    <citation type="journal article" date="2024" name="Nat. Commun.">
        <title>Phylogenomics reveals the evolutionary origins of lichenization in chlorophyte algae.</title>
        <authorList>
            <person name="Puginier C."/>
            <person name="Libourel C."/>
            <person name="Otte J."/>
            <person name="Skaloud P."/>
            <person name="Haon M."/>
            <person name="Grisel S."/>
            <person name="Petersen M."/>
            <person name="Berrin J.G."/>
            <person name="Delaux P.M."/>
            <person name="Dal Grande F."/>
            <person name="Keller J."/>
        </authorList>
    </citation>
    <scope>NUCLEOTIDE SEQUENCE [LARGE SCALE GENOMIC DNA]</scope>
    <source>
        <strain evidence="2 3">SAG 216-7</strain>
    </source>
</reference>
<dbReference type="InterPro" id="IPR000719">
    <property type="entry name" value="Prot_kinase_dom"/>
</dbReference>
<dbReference type="EMBL" id="JALJOT010000003">
    <property type="protein sequence ID" value="KAK9916424.1"/>
    <property type="molecule type" value="Genomic_DNA"/>
</dbReference>
<dbReference type="PROSITE" id="PS50011">
    <property type="entry name" value="PROTEIN_KINASE_DOM"/>
    <property type="match status" value="1"/>
</dbReference>
<evidence type="ECO:0000313" key="3">
    <source>
        <dbReference type="Proteomes" id="UP001491310"/>
    </source>
</evidence>
<comment type="caution">
    <text evidence="2">The sequence shown here is derived from an EMBL/GenBank/DDBJ whole genome shotgun (WGS) entry which is preliminary data.</text>
</comment>
<dbReference type="InterPro" id="IPR001245">
    <property type="entry name" value="Ser-Thr/Tyr_kinase_cat_dom"/>
</dbReference>
<organism evidence="2 3">
    <name type="scientific">Coccomyxa subellipsoidea</name>
    <dbReference type="NCBI Taxonomy" id="248742"/>
    <lineage>
        <taxon>Eukaryota</taxon>
        <taxon>Viridiplantae</taxon>
        <taxon>Chlorophyta</taxon>
        <taxon>core chlorophytes</taxon>
        <taxon>Trebouxiophyceae</taxon>
        <taxon>Trebouxiophyceae incertae sedis</taxon>
        <taxon>Coccomyxaceae</taxon>
        <taxon>Coccomyxa</taxon>
    </lineage>
</organism>
<proteinExistence type="predicted"/>
<evidence type="ECO:0000313" key="2">
    <source>
        <dbReference type="EMBL" id="KAK9916424.1"/>
    </source>
</evidence>
<dbReference type="PANTHER" id="PTHR44329:SF214">
    <property type="entry name" value="PROTEIN KINASE DOMAIN-CONTAINING PROTEIN"/>
    <property type="match status" value="1"/>
</dbReference>
<dbReference type="Pfam" id="PF07714">
    <property type="entry name" value="PK_Tyr_Ser-Thr"/>
    <property type="match status" value="1"/>
</dbReference>
<protein>
    <recommendedName>
        <fullName evidence="1">Protein kinase domain-containing protein</fullName>
    </recommendedName>
</protein>
<dbReference type="Proteomes" id="UP001491310">
    <property type="component" value="Unassembled WGS sequence"/>
</dbReference>
<gene>
    <name evidence="2" type="ORF">WJX75_002430</name>
</gene>
<dbReference type="InterPro" id="IPR051681">
    <property type="entry name" value="Ser/Thr_Kinases-Pseudokinases"/>
</dbReference>
<accession>A0ABR2YXU0</accession>
<dbReference type="InterPro" id="IPR011009">
    <property type="entry name" value="Kinase-like_dom_sf"/>
</dbReference>
<dbReference type="PANTHER" id="PTHR44329">
    <property type="entry name" value="SERINE/THREONINE-PROTEIN KINASE TNNI3K-RELATED"/>
    <property type="match status" value="1"/>
</dbReference>
<evidence type="ECO:0000259" key="1">
    <source>
        <dbReference type="PROSITE" id="PS50011"/>
    </source>
</evidence>
<dbReference type="Gene3D" id="1.10.510.10">
    <property type="entry name" value="Transferase(Phosphotransferase) domain 1"/>
    <property type="match status" value="1"/>
</dbReference>
<sequence>MATTRGSQALLEAAMSSAICHPNIVQTFDYQILDPSSSSCFFEAHSCRETRIIMEFCDGGTLEDAVHRGEFHATDGQGRVAVDMEAVSLTLLDIAKAMEYLHLMRIFLKDLKPKNVLLASSKVDRRGFVAKVSDFGLSQLQPDKSPCHNTASAAVEAAGTVTHMAPEMIAHGAGSCASDVYSFAILAWELYAGKGAHSSLSKVQIMFGVVSQDMRPDFPQNTPAWYRDLVSSCWSRDPRARPTFMEIKAVLLRELARMEKLPK</sequence>
<dbReference type="SMART" id="SM00220">
    <property type="entry name" value="S_TKc"/>
    <property type="match status" value="1"/>
</dbReference>
<dbReference type="SUPFAM" id="SSF56112">
    <property type="entry name" value="Protein kinase-like (PK-like)"/>
    <property type="match status" value="1"/>
</dbReference>